<dbReference type="GO" id="GO:0006754">
    <property type="term" value="P:ATP biosynthetic process"/>
    <property type="evidence" value="ECO:0007669"/>
    <property type="project" value="TreeGrafter"/>
</dbReference>
<dbReference type="InterPro" id="IPR051325">
    <property type="entry name" value="Nudix_hydrolase_domain"/>
</dbReference>
<evidence type="ECO:0000259" key="2">
    <source>
        <dbReference type="PROSITE" id="PS51462"/>
    </source>
</evidence>
<keyword evidence="4" id="KW-1185">Reference proteome</keyword>
<proteinExistence type="predicted"/>
<sequence>MRIYIKDKPLRIKQPENIGKQEEYDVVLEADDLLINEKLFKGKLLILNANNAVIKSILFILHNKKLKLLESVTIETENYTDSVEYIKSKFKIIKAAGGVVYGDGKLLMIHRLGKWDLPKGKIEGKESVEMGAKREVEEECNVKVRLKDKVCTTWHTYTKGEKSILKKTVWFQMECLDDSKMAPQFEEGITEVKWMTKKEVDVAMYNTFESIKHVYKKFRKKKQLSSQSI</sequence>
<dbReference type="CDD" id="cd03673">
    <property type="entry name" value="NUDIX_Ap6A_hydrolase"/>
    <property type="match status" value="1"/>
</dbReference>
<dbReference type="GeneID" id="99986463"/>
<keyword evidence="1" id="KW-0378">Hydrolase</keyword>
<dbReference type="GO" id="GO:0004081">
    <property type="term" value="F:bis(5'-nucleosyl)-tetraphosphatase (asymmetrical) activity"/>
    <property type="evidence" value="ECO:0007669"/>
    <property type="project" value="TreeGrafter"/>
</dbReference>
<dbReference type="PROSITE" id="PS51462">
    <property type="entry name" value="NUDIX"/>
    <property type="match status" value="1"/>
</dbReference>
<dbReference type="GO" id="GO:0006167">
    <property type="term" value="P:AMP biosynthetic process"/>
    <property type="evidence" value="ECO:0007669"/>
    <property type="project" value="TreeGrafter"/>
</dbReference>
<reference evidence="4" key="1">
    <citation type="submission" date="2016-10" db="EMBL/GenBank/DDBJ databases">
        <authorList>
            <person name="Varghese N."/>
            <person name="Submissions S."/>
        </authorList>
    </citation>
    <scope>NUCLEOTIDE SEQUENCE [LARGE SCALE GENOMIC DNA]</scope>
    <source>
        <strain evidence="4">CGMCC 1.12402</strain>
    </source>
</reference>
<dbReference type="EMBL" id="FOIR01000001">
    <property type="protein sequence ID" value="SEW09664.1"/>
    <property type="molecule type" value="Genomic_DNA"/>
</dbReference>
<organism evidence="3 4">
    <name type="scientific">Roseivirga pacifica</name>
    <dbReference type="NCBI Taxonomy" id="1267423"/>
    <lineage>
        <taxon>Bacteria</taxon>
        <taxon>Pseudomonadati</taxon>
        <taxon>Bacteroidota</taxon>
        <taxon>Cytophagia</taxon>
        <taxon>Cytophagales</taxon>
        <taxon>Roseivirgaceae</taxon>
        <taxon>Roseivirga</taxon>
    </lineage>
</organism>
<dbReference type="OrthoDB" id="9816289at2"/>
<dbReference type="RefSeq" id="WP_090258105.1">
    <property type="nucleotide sequence ID" value="NZ_FOIR01000001.1"/>
</dbReference>
<dbReference type="Proteomes" id="UP000199437">
    <property type="component" value="Unassembled WGS sequence"/>
</dbReference>
<dbReference type="STRING" id="1267423.SAMN05216290_1743"/>
<protein>
    <submittedName>
        <fullName evidence="3">ADP-ribose pyrophosphatase YjhB, NUDIX family</fullName>
    </submittedName>
</protein>
<dbReference type="Pfam" id="PF00293">
    <property type="entry name" value="NUDIX"/>
    <property type="match status" value="1"/>
</dbReference>
<dbReference type="InterPro" id="IPR020084">
    <property type="entry name" value="NUDIX_hydrolase_CS"/>
</dbReference>
<accession>A0A1I0P661</accession>
<evidence type="ECO:0000313" key="3">
    <source>
        <dbReference type="EMBL" id="SEW09664.1"/>
    </source>
</evidence>
<dbReference type="Gene3D" id="3.90.79.10">
    <property type="entry name" value="Nucleoside Triphosphate Pyrophosphohydrolase"/>
    <property type="match status" value="1"/>
</dbReference>
<dbReference type="InterPro" id="IPR000086">
    <property type="entry name" value="NUDIX_hydrolase_dom"/>
</dbReference>
<name>A0A1I0P661_9BACT</name>
<feature type="domain" description="Nudix hydrolase" evidence="2">
    <location>
        <begin position="91"/>
        <end position="220"/>
    </location>
</feature>
<dbReference type="PANTHER" id="PTHR21340:SF0">
    <property type="entry name" value="BIS(5'-NUCLEOSYL)-TETRAPHOSPHATASE [ASYMMETRICAL]"/>
    <property type="match status" value="1"/>
</dbReference>
<dbReference type="PANTHER" id="PTHR21340">
    <property type="entry name" value="DIADENOSINE 5,5-P1,P4-TETRAPHOSPHATE PYROPHOSPHOHYDROLASE MUTT"/>
    <property type="match status" value="1"/>
</dbReference>
<gene>
    <name evidence="3" type="ORF">SAMN05216290_1743</name>
</gene>
<dbReference type="PROSITE" id="PS00893">
    <property type="entry name" value="NUDIX_BOX"/>
    <property type="match status" value="1"/>
</dbReference>
<evidence type="ECO:0000313" key="4">
    <source>
        <dbReference type="Proteomes" id="UP000199437"/>
    </source>
</evidence>
<dbReference type="InterPro" id="IPR015797">
    <property type="entry name" value="NUDIX_hydrolase-like_dom_sf"/>
</dbReference>
<dbReference type="AlphaFoldDB" id="A0A1I0P661"/>
<dbReference type="SUPFAM" id="SSF55811">
    <property type="entry name" value="Nudix"/>
    <property type="match status" value="1"/>
</dbReference>
<evidence type="ECO:0000256" key="1">
    <source>
        <dbReference type="ARBA" id="ARBA00022801"/>
    </source>
</evidence>